<accession>A0A2H0VZW7</accession>
<proteinExistence type="predicted"/>
<gene>
    <name evidence="1" type="ORF">COT81_05525</name>
</gene>
<protein>
    <submittedName>
        <fullName evidence="1">Uncharacterized protein</fullName>
    </submittedName>
</protein>
<evidence type="ECO:0000313" key="1">
    <source>
        <dbReference type="EMBL" id="PIS04627.1"/>
    </source>
</evidence>
<dbReference type="AlphaFoldDB" id="A0A2H0VZW7"/>
<evidence type="ECO:0000313" key="2">
    <source>
        <dbReference type="Proteomes" id="UP000230935"/>
    </source>
</evidence>
<comment type="caution">
    <text evidence="1">The sequence shown here is derived from an EMBL/GenBank/DDBJ whole genome shotgun (WGS) entry which is preliminary data.</text>
</comment>
<name>A0A2H0VZW7_9BACT</name>
<reference evidence="2" key="1">
    <citation type="submission" date="2017-09" db="EMBL/GenBank/DDBJ databases">
        <title>Depth-based differentiation of microbial function through sediment-hosted aquifers and enrichment of novel symbionts in the deep terrestrial subsurface.</title>
        <authorList>
            <person name="Probst A.J."/>
            <person name="Ladd B."/>
            <person name="Jarett J.K."/>
            <person name="Geller-Mcgrath D.E."/>
            <person name="Sieber C.M.K."/>
            <person name="Emerson J.B."/>
            <person name="Anantharaman K."/>
            <person name="Thomas B.C."/>
            <person name="Malmstrom R."/>
            <person name="Stieglmeier M."/>
            <person name="Klingl A."/>
            <person name="Woyke T."/>
            <person name="Ryan C.M."/>
            <person name="Banfield J.F."/>
        </authorList>
    </citation>
    <scope>NUCLEOTIDE SEQUENCE [LARGE SCALE GENOMIC DNA]</scope>
</reference>
<dbReference type="Proteomes" id="UP000230935">
    <property type="component" value="Unassembled WGS sequence"/>
</dbReference>
<organism evidence="1 2">
    <name type="scientific">Candidatus Buchananbacteria bacterium CG10_big_fil_rev_8_21_14_0_10_42_9</name>
    <dbReference type="NCBI Taxonomy" id="1974526"/>
    <lineage>
        <taxon>Bacteria</taxon>
        <taxon>Candidatus Buchananiibacteriota</taxon>
    </lineage>
</organism>
<sequence length="142" mass="15694">MSGWNPLFTTTKWTTIGEHTAISFASAVDTSAAFEVARAFGYRHVSPEELAGFADTNWVAVLQRRLRIAAIGERFNERVPLLTPWDGEVVACEMMPLNGHVPAGIHLLVSPTEVQSATCLPIERLLPPSIIGGMWDPRRLRQ</sequence>
<dbReference type="EMBL" id="PEZZ01000046">
    <property type="protein sequence ID" value="PIS04627.1"/>
    <property type="molecule type" value="Genomic_DNA"/>
</dbReference>